<protein>
    <submittedName>
        <fullName evidence="1">Uncharacterized protein</fullName>
    </submittedName>
</protein>
<dbReference type="AlphaFoldDB" id="A0A6I5MXD2"/>
<evidence type="ECO:0000313" key="1">
    <source>
        <dbReference type="EMBL" id="NEG69228.1"/>
    </source>
</evidence>
<organism evidence="1 2">
    <name type="scientific">Bifidobacterium choloepi</name>
    <dbReference type="NCBI Taxonomy" id="2614131"/>
    <lineage>
        <taxon>Bacteria</taxon>
        <taxon>Bacillati</taxon>
        <taxon>Actinomycetota</taxon>
        <taxon>Actinomycetes</taxon>
        <taxon>Bifidobacteriales</taxon>
        <taxon>Bifidobacteriaceae</taxon>
        <taxon>Bifidobacterium</taxon>
    </lineage>
</organism>
<dbReference type="EMBL" id="VYSG01000001">
    <property type="protein sequence ID" value="NEG69228.1"/>
    <property type="molecule type" value="Genomic_DNA"/>
</dbReference>
<evidence type="ECO:0000313" key="2">
    <source>
        <dbReference type="Proteomes" id="UP000469292"/>
    </source>
</evidence>
<reference evidence="1 2" key="1">
    <citation type="submission" date="2019-09" db="EMBL/GenBank/DDBJ databases">
        <title>Phylogenetic characterization of a novel taxon of the genus Bifidobacterium: Bifidobacterium choloepi sp. nov.</title>
        <authorList>
            <person name="Modesto M."/>
            <person name="Satti M."/>
        </authorList>
    </citation>
    <scope>NUCLEOTIDE SEQUENCE [LARGE SCALE GENOMIC DNA]</scope>
    <source>
        <strain evidence="1 2">BRDM6</strain>
    </source>
</reference>
<sequence>MMLPNRLKRIADCILCVREPDEDSTMYRLSLMTGFCASDSCADDLCAHGVHARTIEELEDRTLGRLRRCVCSMCAGVRRTPSFGV</sequence>
<dbReference type="RefSeq" id="WP_163226822.1">
    <property type="nucleotide sequence ID" value="NZ_VYSG01000001.1"/>
</dbReference>
<comment type="caution">
    <text evidence="1">The sequence shown here is derived from an EMBL/GenBank/DDBJ whole genome shotgun (WGS) entry which is preliminary data.</text>
</comment>
<dbReference type="Proteomes" id="UP000469292">
    <property type="component" value="Unassembled WGS sequence"/>
</dbReference>
<proteinExistence type="predicted"/>
<gene>
    <name evidence="1" type="ORF">F6S87_01010</name>
</gene>
<keyword evidence="2" id="KW-1185">Reference proteome</keyword>
<accession>A0A6I5MXD2</accession>
<name>A0A6I5MXD2_9BIFI</name>